<gene>
    <name evidence="2" type="ORF">AAHA92_16471</name>
</gene>
<reference evidence="2 3" key="1">
    <citation type="submission" date="2024-06" db="EMBL/GenBank/DDBJ databases">
        <title>A chromosome level genome sequence of Diviner's sage (Salvia divinorum).</title>
        <authorList>
            <person name="Ford S.A."/>
            <person name="Ro D.-K."/>
            <person name="Ness R.W."/>
            <person name="Phillips M.A."/>
        </authorList>
    </citation>
    <scope>NUCLEOTIDE SEQUENCE [LARGE SCALE GENOMIC DNA]</scope>
    <source>
        <strain evidence="2">SAF-2024a</strain>
        <tissue evidence="2">Leaf</tissue>
    </source>
</reference>
<organism evidence="2 3">
    <name type="scientific">Salvia divinorum</name>
    <name type="common">Maria pastora</name>
    <name type="synonym">Diviner's sage</name>
    <dbReference type="NCBI Taxonomy" id="28513"/>
    <lineage>
        <taxon>Eukaryota</taxon>
        <taxon>Viridiplantae</taxon>
        <taxon>Streptophyta</taxon>
        <taxon>Embryophyta</taxon>
        <taxon>Tracheophyta</taxon>
        <taxon>Spermatophyta</taxon>
        <taxon>Magnoliopsida</taxon>
        <taxon>eudicotyledons</taxon>
        <taxon>Gunneridae</taxon>
        <taxon>Pentapetalae</taxon>
        <taxon>asterids</taxon>
        <taxon>lamiids</taxon>
        <taxon>Lamiales</taxon>
        <taxon>Lamiaceae</taxon>
        <taxon>Nepetoideae</taxon>
        <taxon>Mentheae</taxon>
        <taxon>Salviinae</taxon>
        <taxon>Salvia</taxon>
        <taxon>Salvia subgen. Calosphace</taxon>
    </lineage>
</organism>
<dbReference type="InterPro" id="IPR036047">
    <property type="entry name" value="F-box-like_dom_sf"/>
</dbReference>
<evidence type="ECO:0000313" key="3">
    <source>
        <dbReference type="Proteomes" id="UP001567538"/>
    </source>
</evidence>
<dbReference type="PROSITE" id="PS50181">
    <property type="entry name" value="FBOX"/>
    <property type="match status" value="1"/>
</dbReference>
<dbReference type="EMBL" id="JBEAFC010000007">
    <property type="protein sequence ID" value="KAL1548208.1"/>
    <property type="molecule type" value="Genomic_DNA"/>
</dbReference>
<feature type="domain" description="F-box" evidence="1">
    <location>
        <begin position="13"/>
        <end position="70"/>
    </location>
</feature>
<sequence length="72" mass="8474">MESDDLLHPRVCHRSTSDLPNDVIIKILLFLSAKSLTRFECIDKSCRAVLYESVLFCQAYDLRNDQWKRIKD</sequence>
<name>A0ABD1GYM0_SALDI</name>
<dbReference type="Pfam" id="PF00646">
    <property type="entry name" value="F-box"/>
    <property type="match status" value="1"/>
</dbReference>
<dbReference type="SUPFAM" id="SSF81383">
    <property type="entry name" value="F-box domain"/>
    <property type="match status" value="1"/>
</dbReference>
<comment type="caution">
    <text evidence="2">The sequence shown here is derived from an EMBL/GenBank/DDBJ whole genome shotgun (WGS) entry which is preliminary data.</text>
</comment>
<dbReference type="InterPro" id="IPR001810">
    <property type="entry name" value="F-box_dom"/>
</dbReference>
<evidence type="ECO:0000259" key="1">
    <source>
        <dbReference type="PROSITE" id="PS50181"/>
    </source>
</evidence>
<dbReference type="Gene3D" id="1.20.1280.50">
    <property type="match status" value="1"/>
</dbReference>
<accession>A0ABD1GYM0</accession>
<dbReference type="AlphaFoldDB" id="A0ABD1GYM0"/>
<protein>
    <recommendedName>
        <fullName evidence="1">F-box domain-containing protein</fullName>
    </recommendedName>
</protein>
<keyword evidence="3" id="KW-1185">Reference proteome</keyword>
<dbReference type="Proteomes" id="UP001567538">
    <property type="component" value="Unassembled WGS sequence"/>
</dbReference>
<evidence type="ECO:0000313" key="2">
    <source>
        <dbReference type="EMBL" id="KAL1548208.1"/>
    </source>
</evidence>
<proteinExistence type="predicted"/>